<dbReference type="Proteomes" id="UP000887116">
    <property type="component" value="Unassembled WGS sequence"/>
</dbReference>
<organism evidence="1 2">
    <name type="scientific">Trichonephila clavata</name>
    <name type="common">Joro spider</name>
    <name type="synonym">Nephila clavata</name>
    <dbReference type="NCBI Taxonomy" id="2740835"/>
    <lineage>
        <taxon>Eukaryota</taxon>
        <taxon>Metazoa</taxon>
        <taxon>Ecdysozoa</taxon>
        <taxon>Arthropoda</taxon>
        <taxon>Chelicerata</taxon>
        <taxon>Arachnida</taxon>
        <taxon>Araneae</taxon>
        <taxon>Araneomorphae</taxon>
        <taxon>Entelegynae</taxon>
        <taxon>Araneoidea</taxon>
        <taxon>Nephilidae</taxon>
        <taxon>Trichonephila</taxon>
    </lineage>
</organism>
<keyword evidence="2" id="KW-1185">Reference proteome</keyword>
<evidence type="ECO:0000313" key="1">
    <source>
        <dbReference type="EMBL" id="GFQ68010.1"/>
    </source>
</evidence>
<sequence>MTASRSSRRQESVEGVIREPTGMFSRRRSWWLHVAQTQERASKTCFTRTAIERDLVGSKGWIKSVPKLNCNRMNDARLDVHRKECGRYSPTWRRRSNRTRKFRWKTQGKIVFSLFP</sequence>
<accession>A0A8X6HZC0</accession>
<name>A0A8X6HZC0_TRICU</name>
<protein>
    <submittedName>
        <fullName evidence="1">Uncharacterized protein</fullName>
    </submittedName>
</protein>
<comment type="caution">
    <text evidence="1">The sequence shown here is derived from an EMBL/GenBank/DDBJ whole genome shotgun (WGS) entry which is preliminary data.</text>
</comment>
<dbReference type="AlphaFoldDB" id="A0A8X6HZC0"/>
<reference evidence="1" key="1">
    <citation type="submission" date="2020-07" db="EMBL/GenBank/DDBJ databases">
        <title>Multicomponent nature underlies the extraordinary mechanical properties of spider dragline silk.</title>
        <authorList>
            <person name="Kono N."/>
            <person name="Nakamura H."/>
            <person name="Mori M."/>
            <person name="Yoshida Y."/>
            <person name="Ohtoshi R."/>
            <person name="Malay A.D."/>
            <person name="Moran D.A.P."/>
            <person name="Tomita M."/>
            <person name="Numata K."/>
            <person name="Arakawa K."/>
        </authorList>
    </citation>
    <scope>NUCLEOTIDE SEQUENCE</scope>
</reference>
<proteinExistence type="predicted"/>
<dbReference type="EMBL" id="BMAO01000617">
    <property type="protein sequence ID" value="GFQ68010.1"/>
    <property type="molecule type" value="Genomic_DNA"/>
</dbReference>
<evidence type="ECO:0000313" key="2">
    <source>
        <dbReference type="Proteomes" id="UP000887116"/>
    </source>
</evidence>
<gene>
    <name evidence="1" type="ORF">TNCT_23481</name>
</gene>